<sequence length="173" mass="18482">MPRDMTRFALVGLLALGACALPGNDPERQVEATPATTDAVDTVEKKPEPATLEQAVVAPPAQPTRPVTVLPLPPKPPVRPDFPRVHASELAGMTFADALSVFGKPASARQDNDTVAWTYENEGCRLTLVFYFSVARNALQAGDFEVGAGATPRSICLHVLAREPQRIAARPTS</sequence>
<evidence type="ECO:0000313" key="3">
    <source>
        <dbReference type="Proteomes" id="UP000253941"/>
    </source>
</evidence>
<evidence type="ECO:0000313" key="2">
    <source>
        <dbReference type="EMBL" id="RDD61157.1"/>
    </source>
</evidence>
<evidence type="ECO:0008006" key="4">
    <source>
        <dbReference type="Google" id="ProtNLM"/>
    </source>
</evidence>
<name>A0A369TAF2_9PROT</name>
<reference evidence="2 3" key="1">
    <citation type="submission" date="2018-07" db="EMBL/GenBank/DDBJ databases">
        <title>Venubactetium sediminum gen. nov., sp. nov., isolated from a marine solar saltern.</title>
        <authorList>
            <person name="Wang S."/>
        </authorList>
    </citation>
    <scope>NUCLEOTIDE SEQUENCE [LARGE SCALE GENOMIC DNA]</scope>
    <source>
        <strain evidence="2 3">WD2A32</strain>
    </source>
</reference>
<organism evidence="2 3">
    <name type="scientific">Ferruginivarius sediminum</name>
    <dbReference type="NCBI Taxonomy" id="2661937"/>
    <lineage>
        <taxon>Bacteria</taxon>
        <taxon>Pseudomonadati</taxon>
        <taxon>Pseudomonadota</taxon>
        <taxon>Alphaproteobacteria</taxon>
        <taxon>Rhodospirillales</taxon>
        <taxon>Rhodospirillaceae</taxon>
        <taxon>Ferruginivarius</taxon>
    </lineage>
</organism>
<protein>
    <recommendedName>
        <fullName evidence="4">Outer membrane protein assembly factor BamE</fullName>
    </recommendedName>
</protein>
<dbReference type="AlphaFoldDB" id="A0A369TAF2"/>
<evidence type="ECO:0000256" key="1">
    <source>
        <dbReference type="SAM" id="SignalP"/>
    </source>
</evidence>
<accession>A0A369TAF2</accession>
<feature type="signal peptide" evidence="1">
    <location>
        <begin position="1"/>
        <end position="20"/>
    </location>
</feature>
<dbReference type="EMBL" id="QPMH01000015">
    <property type="protein sequence ID" value="RDD61157.1"/>
    <property type="molecule type" value="Genomic_DNA"/>
</dbReference>
<proteinExistence type="predicted"/>
<keyword evidence="1" id="KW-0732">Signal</keyword>
<feature type="chain" id="PRO_5016770053" description="Outer membrane protein assembly factor BamE" evidence="1">
    <location>
        <begin position="21"/>
        <end position="173"/>
    </location>
</feature>
<gene>
    <name evidence="2" type="ORF">DRB17_14795</name>
</gene>
<dbReference type="PROSITE" id="PS51257">
    <property type="entry name" value="PROKAR_LIPOPROTEIN"/>
    <property type="match status" value="1"/>
</dbReference>
<dbReference type="Proteomes" id="UP000253941">
    <property type="component" value="Unassembled WGS sequence"/>
</dbReference>
<comment type="caution">
    <text evidence="2">The sequence shown here is derived from an EMBL/GenBank/DDBJ whole genome shotgun (WGS) entry which is preliminary data.</text>
</comment>
<keyword evidence="3" id="KW-1185">Reference proteome</keyword>